<dbReference type="InterPro" id="IPR010221">
    <property type="entry name" value="VCBS_dom"/>
</dbReference>
<feature type="compositionally biased region" description="Polar residues" evidence="1">
    <location>
        <begin position="47"/>
        <end position="56"/>
    </location>
</feature>
<dbReference type="NCBIfam" id="TIGR03661">
    <property type="entry name" value="T1SS_VCA0849"/>
    <property type="match status" value="1"/>
</dbReference>
<comment type="caution">
    <text evidence="3">The sequence shown here is derived from an EMBL/GenBank/DDBJ whole genome shotgun (WGS) entry which is preliminary data.</text>
</comment>
<dbReference type="InterPro" id="IPR055014">
    <property type="entry name" value="BapA_Bap-like_C"/>
</dbReference>
<dbReference type="InterPro" id="IPR041498">
    <property type="entry name" value="Big_6"/>
</dbReference>
<dbReference type="SUPFAM" id="SSF51120">
    <property type="entry name" value="beta-Roll"/>
    <property type="match status" value="1"/>
</dbReference>
<dbReference type="InterPro" id="IPR011049">
    <property type="entry name" value="Serralysin-like_metalloprot_C"/>
</dbReference>
<feature type="domain" description="Bacterial Ig" evidence="2">
    <location>
        <begin position="28"/>
        <end position="106"/>
    </location>
</feature>
<dbReference type="PATRIC" id="fig|1261130.3.peg.1406"/>
<dbReference type="Gene3D" id="2.60.40.10">
    <property type="entry name" value="Immunoglobulins"/>
    <property type="match status" value="1"/>
</dbReference>
<dbReference type="HOGENOM" id="CLU_277153_0_0_6"/>
<dbReference type="Proteomes" id="UP000011617">
    <property type="component" value="Unassembled WGS sequence"/>
</dbReference>
<gene>
    <name evidence="3" type="ORF">F387_01366</name>
</gene>
<accession>L8XUI8</accession>
<feature type="non-terminal residue" evidence="3">
    <location>
        <position position="1"/>
    </location>
</feature>
<dbReference type="EMBL" id="AOBV01000009">
    <property type="protein sequence ID" value="ELV07562.1"/>
    <property type="molecule type" value="Genomic_DNA"/>
</dbReference>
<evidence type="ECO:0000313" key="3">
    <source>
        <dbReference type="EMBL" id="ELV07562.1"/>
    </source>
</evidence>
<proteinExistence type="predicted"/>
<evidence type="ECO:0000313" key="4">
    <source>
        <dbReference type="Proteomes" id="UP000011617"/>
    </source>
</evidence>
<dbReference type="Pfam" id="PF17936">
    <property type="entry name" value="Big_6"/>
    <property type="match status" value="1"/>
</dbReference>
<dbReference type="NCBIfam" id="TIGR01965">
    <property type="entry name" value="VCBS_repeat"/>
    <property type="match status" value="1"/>
</dbReference>
<evidence type="ECO:0000256" key="1">
    <source>
        <dbReference type="SAM" id="MobiDB-lite"/>
    </source>
</evidence>
<organism evidence="3 4">
    <name type="scientific">Wohlfahrtiimonas chitiniclastica SH04</name>
    <dbReference type="NCBI Taxonomy" id="1261130"/>
    <lineage>
        <taxon>Bacteria</taxon>
        <taxon>Pseudomonadati</taxon>
        <taxon>Pseudomonadota</taxon>
        <taxon>Gammaproteobacteria</taxon>
        <taxon>Cardiobacteriales</taxon>
        <taxon>Ignatzschineriaceae</taxon>
        <taxon>Wohlfahrtiimonas</taxon>
    </lineage>
</organism>
<sequence>GESLTVTLKDPAGNESDPKSVTAQDTTPPELTEVKLSEDGTIVTGKTEANATVTVSSPEGAQLGSVKVDSTGSFEIKLDSALTDGKTANVKAVDESKNESQPEVVTGQLDTVKPDVPKLSMNDALTELTITTEPHATVKLYDSKQQPLLDPSGKTIEIQANELGIATHIFDPAAQRGTIIYATATDAHQNESEHAKLIIGVQSTLSAVDNYEYVALDITPTEHVNKAPSDMNKTGFTVVNAGLGPVLDVGLLDDILKNSVQFKVEENQVRKVTLEGNAGGVQIGSTMNLLLYKLNESTGEWIQQSAKNNWIISYLLGGKSSPTEFSLDEGQWMFVMSGGYGVQALTGYTLKVVSDVVLDYGDPKSVKGSKAGNMLTDHDERYGSDEITSGTRIESINGIHVSVNAPTLVRGEHGVLLVKSDGSYTYKINDDYRGYGSQDEFEYQITSPEGEKSEAKLIFDLNIKAPDERLMISNTVELSVEPELIFDGASDIPKQTGFKVANVGLLGPVLSADAIGADGGMNISVKEDQWKELTFEGNAGGVSLGGTYTLYVYKFNAITNEYILVHEQKDWFTTVIAGKANPITLQFGEGEYKAILSSDKGVSLLTGATLSVSHEKVFAYDTPTKLEGEVKGDVTPDSSTILLKVNDQAIEPGQYYVIKGQYGELTINGSGEYTYSVTKPMDAPKDWKAPYGKIDSFRLVTQDAKGHTVVDGLNIKLSVHQANDDIVSLPKALELTNVEAAIEIREDDVKSESYQKTFTIESNQMIKDLNVTVTGKSDKTMAIFGSSKEMTIDLELTNTTTQKTWTFNASGTDPVLVDTLKALPAGDYVVNVLAHDGKIGELSLVANYVELEQYALKGSQDIYTVTGDLLENDRGTKMIDSLKIGNKYLSINTPAQGADVIKVAGLYGDLEVTRSGTYTYKPSGKAAGIERFIYETTSKVGTVEKAVLEIDVKQHVTGSEYNDIVTSTASDDIFTLGKGADTLIFNNLSTQQTGNGGNGHNQWTDFNAQEQDKIDLRDLLNGSQTQDNLDQYLKYDQGQLMVDRGGQGEFEALLTVQAEGLESLLKNIEWESTGAPTTAAVPALGDLVSSSDSAHAPTLFTSSLTESVPFVSTAQSVPLGDSIASDTLPTVDPLSDLEDLNKSHI</sequence>
<keyword evidence="4" id="KW-1185">Reference proteome</keyword>
<name>L8XUI8_9GAMM</name>
<dbReference type="NCBIfam" id="NF045619">
    <property type="entry name" value="adhes_GNV_Cterm"/>
    <property type="match status" value="1"/>
</dbReference>
<dbReference type="AlphaFoldDB" id="L8XUI8"/>
<dbReference type="RefSeq" id="WP_008316139.1">
    <property type="nucleotide sequence ID" value="NZ_KB372782.1"/>
</dbReference>
<dbReference type="InterPro" id="IPR019960">
    <property type="entry name" value="T1SS_VCA0849"/>
</dbReference>
<dbReference type="InterPro" id="IPR013783">
    <property type="entry name" value="Ig-like_fold"/>
</dbReference>
<evidence type="ECO:0000259" key="2">
    <source>
        <dbReference type="Pfam" id="PF17936"/>
    </source>
</evidence>
<dbReference type="OrthoDB" id="8481600at2"/>
<feature type="compositionally biased region" description="Polar residues" evidence="1">
    <location>
        <begin position="19"/>
        <end position="29"/>
    </location>
</feature>
<feature type="region of interest" description="Disordered" evidence="1">
    <location>
        <begin position="1"/>
        <end position="56"/>
    </location>
</feature>
<protein>
    <recommendedName>
        <fullName evidence="2">Bacterial Ig domain-containing protein</fullName>
    </recommendedName>
</protein>
<reference evidence="3 4" key="1">
    <citation type="journal article" date="2013" name="Genome Announc.">
        <title>Complete Genome Sequence of Wohlfahrtiimonas chitiniclastica Strain SH04, Isolated from Chrysomya megacephala Collected from Pudong International Airport in China.</title>
        <authorList>
            <person name="Cao X.M."/>
            <person name="Chen T."/>
            <person name="Xu L.Z."/>
            <person name="Yao L.S."/>
            <person name="Qi J."/>
            <person name="Zhang X.L."/>
            <person name="Yan Q.L."/>
            <person name="Deng Y.H."/>
            <person name="Guo T.Y."/>
            <person name="Wang J."/>
            <person name="Hu K.X."/>
            <person name="Xu B.L."/>
        </authorList>
    </citation>
    <scope>NUCLEOTIDE SEQUENCE [LARGE SCALE GENOMIC DNA]</scope>
    <source>
        <strain evidence="3 4">SH04</strain>
    </source>
</reference>